<evidence type="ECO:0000313" key="15">
    <source>
        <dbReference type="EMBL" id="QEA06083.1"/>
    </source>
</evidence>
<evidence type="ECO:0000259" key="13">
    <source>
        <dbReference type="PROSITE" id="PS51194"/>
    </source>
</evidence>
<dbReference type="InterPro" id="IPR012677">
    <property type="entry name" value="Nucleotide-bd_a/b_plait_sf"/>
</dbReference>
<dbReference type="PANTHER" id="PTHR47963:SF8">
    <property type="entry name" value="ATP-DEPENDENT RNA HELICASE DEAD"/>
    <property type="match status" value="1"/>
</dbReference>
<dbReference type="InterPro" id="IPR027417">
    <property type="entry name" value="P-loop_NTPase"/>
</dbReference>
<dbReference type="EC" id="3.6.4.13" evidence="2"/>
<evidence type="ECO:0000256" key="3">
    <source>
        <dbReference type="ARBA" id="ARBA00022490"/>
    </source>
</evidence>
<organism evidence="15">
    <name type="scientific">uncultured organism</name>
    <dbReference type="NCBI Taxonomy" id="155900"/>
    <lineage>
        <taxon>unclassified sequences</taxon>
        <taxon>environmental samples</taxon>
    </lineage>
</organism>
<dbReference type="Pfam" id="PF25399">
    <property type="entry name" value="DeaD_dimer"/>
    <property type="match status" value="1"/>
</dbReference>
<evidence type="ECO:0000256" key="11">
    <source>
        <dbReference type="SAM" id="MobiDB-lite"/>
    </source>
</evidence>
<keyword evidence="7" id="KW-0067">ATP-binding</keyword>
<evidence type="ECO:0000256" key="1">
    <source>
        <dbReference type="ARBA" id="ARBA00004496"/>
    </source>
</evidence>
<dbReference type="Gene3D" id="3.40.50.300">
    <property type="entry name" value="P-loop containing nucleotide triphosphate hydrolases"/>
    <property type="match status" value="2"/>
</dbReference>
<evidence type="ECO:0000259" key="12">
    <source>
        <dbReference type="PROSITE" id="PS51192"/>
    </source>
</evidence>
<feature type="domain" description="Helicase C-terminal" evidence="13">
    <location>
        <begin position="233"/>
        <end position="380"/>
    </location>
</feature>
<dbReference type="InterPro" id="IPR034415">
    <property type="entry name" value="CsdA_RRM"/>
</dbReference>
<evidence type="ECO:0000256" key="10">
    <source>
        <dbReference type="ARBA" id="ARBA00047984"/>
    </source>
</evidence>
<dbReference type="FunFam" id="3.40.50.300:FF:000108">
    <property type="entry name" value="ATP-dependent RNA helicase RhlE"/>
    <property type="match status" value="1"/>
</dbReference>
<dbReference type="Pfam" id="PF00271">
    <property type="entry name" value="Helicase_C"/>
    <property type="match status" value="1"/>
</dbReference>
<feature type="domain" description="Helicase ATP-binding" evidence="12">
    <location>
        <begin position="38"/>
        <end position="209"/>
    </location>
</feature>
<dbReference type="HAMAP" id="MF_00964">
    <property type="entry name" value="DEAD_helicase_DeaD"/>
    <property type="match status" value="1"/>
</dbReference>
<dbReference type="GO" id="GO:0033592">
    <property type="term" value="F:RNA strand annealing activity"/>
    <property type="evidence" value="ECO:0007669"/>
    <property type="project" value="TreeGrafter"/>
</dbReference>
<dbReference type="SMART" id="SM00487">
    <property type="entry name" value="DEXDc"/>
    <property type="match status" value="1"/>
</dbReference>
<dbReference type="InterPro" id="IPR000629">
    <property type="entry name" value="RNA-helicase_DEAD-box_CS"/>
</dbReference>
<keyword evidence="3" id="KW-0963">Cytoplasm</keyword>
<dbReference type="Gene3D" id="3.30.70.330">
    <property type="match status" value="1"/>
</dbReference>
<dbReference type="CDD" id="cd00268">
    <property type="entry name" value="DEADc"/>
    <property type="match status" value="1"/>
</dbReference>
<evidence type="ECO:0000256" key="9">
    <source>
        <dbReference type="ARBA" id="ARBA00023016"/>
    </source>
</evidence>
<dbReference type="InterPro" id="IPR011545">
    <property type="entry name" value="DEAD/DEAH_box_helicase_dom"/>
</dbReference>
<dbReference type="AlphaFoldDB" id="A0A5B8RD92"/>
<dbReference type="PROSITE" id="PS00039">
    <property type="entry name" value="DEAD_ATP_HELICASE"/>
    <property type="match status" value="1"/>
</dbReference>
<reference evidence="15" key="1">
    <citation type="submission" date="2019-06" db="EMBL/GenBank/DDBJ databases">
        <authorList>
            <person name="Murdoch R.W."/>
            <person name="Fathepure B."/>
        </authorList>
    </citation>
    <scope>NUCLEOTIDE SEQUENCE</scope>
</reference>
<accession>A0A5B8RD92</accession>
<evidence type="ECO:0000256" key="2">
    <source>
        <dbReference type="ARBA" id="ARBA00012552"/>
    </source>
</evidence>
<dbReference type="InterPro" id="IPR014001">
    <property type="entry name" value="Helicase_ATP-bd"/>
</dbReference>
<dbReference type="InterPro" id="IPR005580">
    <property type="entry name" value="DbpA/CsdA_RNA-bd_dom"/>
</dbReference>
<dbReference type="FunFam" id="3.30.70.330:FF:000068">
    <property type="entry name" value="ATP-dependent RNA helicase DeaD"/>
    <property type="match status" value="1"/>
</dbReference>
<dbReference type="InterPro" id="IPR001650">
    <property type="entry name" value="Helicase_C-like"/>
</dbReference>
<keyword evidence="5 15" id="KW-0378">Hydrolase</keyword>
<evidence type="ECO:0000256" key="7">
    <source>
        <dbReference type="ARBA" id="ARBA00022840"/>
    </source>
</evidence>
<dbReference type="InterPro" id="IPR014014">
    <property type="entry name" value="RNA_helicase_DEAD_Q_motif"/>
</dbReference>
<dbReference type="Pfam" id="PF00270">
    <property type="entry name" value="DEAD"/>
    <property type="match status" value="1"/>
</dbReference>
<gene>
    <name evidence="15" type="primary">deaD</name>
    <name evidence="15" type="ORF">KBTEX_02412</name>
</gene>
<dbReference type="InterPro" id="IPR028618">
    <property type="entry name" value="DEAD_helicase_DeaD"/>
</dbReference>
<dbReference type="SUPFAM" id="SSF52540">
    <property type="entry name" value="P-loop containing nucleoside triphosphate hydrolases"/>
    <property type="match status" value="1"/>
</dbReference>
<dbReference type="CDD" id="cd12499">
    <property type="entry name" value="RRM_EcCsdA_like"/>
    <property type="match status" value="1"/>
</dbReference>
<dbReference type="GO" id="GO:0005524">
    <property type="term" value="F:ATP binding"/>
    <property type="evidence" value="ECO:0007669"/>
    <property type="project" value="UniProtKB-KW"/>
</dbReference>
<comment type="catalytic activity">
    <reaction evidence="10">
        <text>ATP + H2O = ADP + phosphate + H(+)</text>
        <dbReference type="Rhea" id="RHEA:13065"/>
        <dbReference type="ChEBI" id="CHEBI:15377"/>
        <dbReference type="ChEBI" id="CHEBI:15378"/>
        <dbReference type="ChEBI" id="CHEBI:30616"/>
        <dbReference type="ChEBI" id="CHEBI:43474"/>
        <dbReference type="ChEBI" id="CHEBI:456216"/>
        <dbReference type="EC" id="3.6.4.13"/>
    </reaction>
</comment>
<dbReference type="PROSITE" id="PS51192">
    <property type="entry name" value="HELICASE_ATP_BIND_1"/>
    <property type="match status" value="1"/>
</dbReference>
<feature type="compositionally biased region" description="Basic and acidic residues" evidence="11">
    <location>
        <begin position="449"/>
        <end position="469"/>
    </location>
</feature>
<dbReference type="SMART" id="SM00490">
    <property type="entry name" value="HELICc"/>
    <property type="match status" value="1"/>
</dbReference>
<keyword evidence="6 15" id="KW-0347">Helicase</keyword>
<dbReference type="GO" id="GO:0016887">
    <property type="term" value="F:ATP hydrolysis activity"/>
    <property type="evidence" value="ECO:0007669"/>
    <property type="project" value="RHEA"/>
</dbReference>
<dbReference type="GO" id="GO:0003724">
    <property type="term" value="F:RNA helicase activity"/>
    <property type="evidence" value="ECO:0007669"/>
    <property type="project" value="UniProtKB-EC"/>
</dbReference>
<dbReference type="InterPro" id="IPR057325">
    <property type="entry name" value="DeaD_dimer"/>
</dbReference>
<keyword evidence="4" id="KW-0547">Nucleotide-binding</keyword>
<dbReference type="InterPro" id="IPR050547">
    <property type="entry name" value="DEAD_box_RNA_helicases"/>
</dbReference>
<evidence type="ECO:0000256" key="5">
    <source>
        <dbReference type="ARBA" id="ARBA00022801"/>
    </source>
</evidence>
<feature type="region of interest" description="Disordered" evidence="11">
    <location>
        <begin position="548"/>
        <end position="567"/>
    </location>
</feature>
<evidence type="ECO:0000256" key="6">
    <source>
        <dbReference type="ARBA" id="ARBA00022806"/>
    </source>
</evidence>
<feature type="domain" description="DEAD-box RNA helicase Q" evidence="14">
    <location>
        <begin position="7"/>
        <end position="35"/>
    </location>
</feature>
<dbReference type="PROSITE" id="PS51194">
    <property type="entry name" value="HELICASE_CTER"/>
    <property type="match status" value="1"/>
</dbReference>
<dbReference type="PROSITE" id="PS51195">
    <property type="entry name" value="Q_MOTIF"/>
    <property type="match status" value="1"/>
</dbReference>
<dbReference type="GO" id="GO:0070417">
    <property type="term" value="P:cellular response to cold"/>
    <property type="evidence" value="ECO:0007669"/>
    <property type="project" value="InterPro"/>
</dbReference>
<dbReference type="InterPro" id="IPR044742">
    <property type="entry name" value="DEAD/DEAH_RhlB"/>
</dbReference>
<feature type="compositionally biased region" description="Basic residues" evidence="11">
    <location>
        <begin position="558"/>
        <end position="567"/>
    </location>
</feature>
<feature type="region of interest" description="Disordered" evidence="11">
    <location>
        <begin position="443"/>
        <end position="469"/>
    </location>
</feature>
<protein>
    <recommendedName>
        <fullName evidence="2">RNA helicase</fullName>
        <ecNumber evidence="2">3.6.4.13</ecNumber>
    </recommendedName>
</protein>
<dbReference type="PANTHER" id="PTHR47963">
    <property type="entry name" value="DEAD-BOX ATP-DEPENDENT RNA HELICASE 47, MITOCHONDRIAL"/>
    <property type="match status" value="1"/>
</dbReference>
<dbReference type="Pfam" id="PF03880">
    <property type="entry name" value="DbpA"/>
    <property type="match status" value="1"/>
</dbReference>
<dbReference type="EMBL" id="MN079124">
    <property type="protein sequence ID" value="QEA06083.1"/>
    <property type="molecule type" value="Genomic_DNA"/>
</dbReference>
<sequence length="567" mass="62290">MTSDSPAGFPALGLSAPVLTALQEAGYEAPTPIQARSIPPLLAGRDLLGQAQTGTGKTAAFALPLLSRLDVSRRDTQLLVLAPTRELAIQVAEAFQTYARHLEDFHVLPLYGGQDYGIQLRQLRRGAQVVVGTPGRVMDHMRRGTLALETLSALVLDEADEMLRMGFIDDVEWILGQTPPDRQVALFSATMPSSIRRVAHNHLNDPEEVRIEARSSTAQTIRQRYWSVSGIHKLDALTRLLEAEPIDGMLVFVRTKNATVELAEKLTARGFSCEALNGDIPQAQRERTVARLRDGRVDIIVATDVAARGLDVERVSHVLNYDIPYDPESYVHRIGRTGRAGRSGEAILFVAPRERRMLRTIERATRQSIEPMRLPSADDVNTRRVERFKQRITETLADTDLSVFRRLIEEYVEETGAEPTAVAAALAHAAQGGTPLLLDEVAAEPEPGPQRERGPRRGAPDARAKPLREHPDVAMTRYRVAVGRRNGVRAGNLVGAIANEGGLDSSYIGAIDIQGDYTTVDLPQELPGETLNRLRAARVCGRRLELRPFEAGPAGGGRRAKPKHRGR</sequence>
<dbReference type="CDD" id="cd18787">
    <property type="entry name" value="SF2_C_DEAD"/>
    <property type="match status" value="1"/>
</dbReference>
<evidence type="ECO:0000256" key="8">
    <source>
        <dbReference type="ARBA" id="ARBA00022884"/>
    </source>
</evidence>
<proteinExistence type="inferred from homology"/>
<keyword evidence="8" id="KW-0694">RNA-binding</keyword>
<comment type="subcellular location">
    <subcellularLocation>
        <location evidence="1">Cytoplasm</location>
    </subcellularLocation>
</comment>
<keyword evidence="9" id="KW-0346">Stress response</keyword>
<evidence type="ECO:0000259" key="14">
    <source>
        <dbReference type="PROSITE" id="PS51195"/>
    </source>
</evidence>
<evidence type="ECO:0000256" key="4">
    <source>
        <dbReference type="ARBA" id="ARBA00022741"/>
    </source>
</evidence>
<name>A0A5B8RD92_9ZZZZ</name>